<dbReference type="PANTHER" id="PTHR47229">
    <property type="entry name" value="TRANSMEMBRANE PROTEIN 141"/>
    <property type="match status" value="1"/>
</dbReference>
<gene>
    <name evidence="3" type="primary">LOC106464607</name>
</gene>
<name>A0ABM1BE93_LIMPO</name>
<reference evidence="3" key="1">
    <citation type="submission" date="2025-08" db="UniProtKB">
        <authorList>
            <consortium name="RefSeq"/>
        </authorList>
    </citation>
    <scope>IDENTIFICATION</scope>
    <source>
        <tissue evidence="3">Muscle</tissue>
    </source>
</reference>
<dbReference type="GeneID" id="106464607"/>
<dbReference type="RefSeq" id="XP_013780218.1">
    <property type="nucleotide sequence ID" value="XM_013924764.2"/>
</dbReference>
<accession>A0ABM1BE93</accession>
<feature type="transmembrane region" description="Helical" evidence="1">
    <location>
        <begin position="28"/>
        <end position="46"/>
    </location>
</feature>
<dbReference type="InterPro" id="IPR038259">
    <property type="entry name" value="Tmem141_sf"/>
</dbReference>
<keyword evidence="1" id="KW-0812">Transmembrane</keyword>
<keyword evidence="2" id="KW-1185">Reference proteome</keyword>
<evidence type="ECO:0000256" key="1">
    <source>
        <dbReference type="SAM" id="Phobius"/>
    </source>
</evidence>
<dbReference type="Pfam" id="PF15110">
    <property type="entry name" value="TMEM141"/>
    <property type="match status" value="1"/>
</dbReference>
<dbReference type="PANTHER" id="PTHR47229:SF1">
    <property type="entry name" value="TRANSMEMBRANE PROTEIN 141"/>
    <property type="match status" value="1"/>
</dbReference>
<evidence type="ECO:0000313" key="3">
    <source>
        <dbReference type="RefSeq" id="XP_013780218.1"/>
    </source>
</evidence>
<protein>
    <submittedName>
        <fullName evidence="3">Uncharacterized protein LOC106464607</fullName>
    </submittedName>
</protein>
<proteinExistence type="predicted"/>
<dbReference type="Gene3D" id="1.10.3350.20">
    <property type="entry name" value="Tmem141 protein family"/>
    <property type="match status" value="1"/>
</dbReference>
<sequence length="104" mass="11703">MNNLNQLKRQYGEKHVGFASYTECMSRALLTGLASFALTVSATYIGQTLLKKHLPYSQKYFLLAPVALGVTVAWTVTARKTRNCQAAWMSTEEKNTFLSDQNHQ</sequence>
<evidence type="ECO:0000313" key="2">
    <source>
        <dbReference type="Proteomes" id="UP000694941"/>
    </source>
</evidence>
<dbReference type="InterPro" id="IPR026788">
    <property type="entry name" value="Tmem141"/>
</dbReference>
<organism evidence="2 3">
    <name type="scientific">Limulus polyphemus</name>
    <name type="common">Atlantic horseshoe crab</name>
    <dbReference type="NCBI Taxonomy" id="6850"/>
    <lineage>
        <taxon>Eukaryota</taxon>
        <taxon>Metazoa</taxon>
        <taxon>Ecdysozoa</taxon>
        <taxon>Arthropoda</taxon>
        <taxon>Chelicerata</taxon>
        <taxon>Merostomata</taxon>
        <taxon>Xiphosura</taxon>
        <taxon>Limulidae</taxon>
        <taxon>Limulus</taxon>
    </lineage>
</organism>
<feature type="transmembrane region" description="Helical" evidence="1">
    <location>
        <begin position="58"/>
        <end position="76"/>
    </location>
</feature>
<keyword evidence="1" id="KW-1133">Transmembrane helix</keyword>
<dbReference type="Proteomes" id="UP000694941">
    <property type="component" value="Unplaced"/>
</dbReference>
<keyword evidence="1" id="KW-0472">Membrane</keyword>